<dbReference type="Pfam" id="PF01471">
    <property type="entry name" value="PG_binding_1"/>
    <property type="match status" value="2"/>
</dbReference>
<feature type="domain" description="Peptidoglycan binding-like" evidence="2">
    <location>
        <begin position="92"/>
        <end position="143"/>
    </location>
</feature>
<organism evidence="3 4">
    <name type="scientific">Hyphomicrobium facile</name>
    <dbReference type="NCBI Taxonomy" id="51670"/>
    <lineage>
        <taxon>Bacteria</taxon>
        <taxon>Pseudomonadati</taxon>
        <taxon>Pseudomonadota</taxon>
        <taxon>Alphaproteobacteria</taxon>
        <taxon>Hyphomicrobiales</taxon>
        <taxon>Hyphomicrobiaceae</taxon>
        <taxon>Hyphomicrobium</taxon>
    </lineage>
</organism>
<dbReference type="RefSeq" id="WP_092866575.1">
    <property type="nucleotide sequence ID" value="NZ_FPCH01000002.1"/>
</dbReference>
<sequence>MTERDIKLAAVISLLATTSVALNMFVFQNTTKTSAIETGGIVTDRTSWVDGPGIALGPTSPGPAAEQPADEGVLPPAPLGQSDDANRAELTKGIQRELGNIRYEPGQPDGVLGMVTRAAIFAYEYDNGLVLTGEPSEQLLSQLILGSSSMSPSAARPGKTMTADGESLVRSVKQQLATLGYQTGVPGSAMTPEFARAVREFETDQKLKVTGRISGPLMSRLIRLQGEPKARREAIAKAAKH</sequence>
<feature type="region of interest" description="Disordered" evidence="1">
    <location>
        <begin position="51"/>
        <end position="84"/>
    </location>
</feature>
<dbReference type="Proteomes" id="UP000199423">
    <property type="component" value="Unassembled WGS sequence"/>
</dbReference>
<evidence type="ECO:0000259" key="2">
    <source>
        <dbReference type="Pfam" id="PF01471"/>
    </source>
</evidence>
<evidence type="ECO:0000313" key="4">
    <source>
        <dbReference type="Proteomes" id="UP000199423"/>
    </source>
</evidence>
<dbReference type="OrthoDB" id="9816507at2"/>
<dbReference type="EMBL" id="FPCH01000002">
    <property type="protein sequence ID" value="SFV31928.1"/>
    <property type="molecule type" value="Genomic_DNA"/>
</dbReference>
<dbReference type="Gene3D" id="1.10.101.10">
    <property type="entry name" value="PGBD-like superfamily/PGBD"/>
    <property type="match status" value="1"/>
</dbReference>
<accession>A0A1I7NB97</accession>
<gene>
    <name evidence="3" type="ORF">SAMN04488557_1443</name>
</gene>
<dbReference type="AlphaFoldDB" id="A0A1I7NB97"/>
<evidence type="ECO:0000313" key="3">
    <source>
        <dbReference type="EMBL" id="SFV31928.1"/>
    </source>
</evidence>
<protein>
    <submittedName>
        <fullName evidence="3">Putative peptidoglycan binding domain-containing protein</fullName>
    </submittedName>
</protein>
<proteinExistence type="predicted"/>
<name>A0A1I7NB97_9HYPH</name>
<dbReference type="InterPro" id="IPR036365">
    <property type="entry name" value="PGBD-like_sf"/>
</dbReference>
<dbReference type="InterPro" id="IPR036366">
    <property type="entry name" value="PGBDSf"/>
</dbReference>
<dbReference type="SUPFAM" id="SSF47090">
    <property type="entry name" value="PGBD-like"/>
    <property type="match status" value="2"/>
</dbReference>
<keyword evidence="4" id="KW-1185">Reference proteome</keyword>
<reference evidence="4" key="1">
    <citation type="submission" date="2016-10" db="EMBL/GenBank/DDBJ databases">
        <authorList>
            <person name="Varghese N."/>
            <person name="Submissions S."/>
        </authorList>
    </citation>
    <scope>NUCLEOTIDE SEQUENCE [LARGE SCALE GENOMIC DNA]</scope>
    <source>
        <strain evidence="4">DSM 1565</strain>
    </source>
</reference>
<dbReference type="InterPro" id="IPR002477">
    <property type="entry name" value="Peptidoglycan-bd-like"/>
</dbReference>
<dbReference type="STRING" id="51670.SAMN04488557_1443"/>
<feature type="domain" description="Peptidoglycan binding-like" evidence="2">
    <location>
        <begin position="167"/>
        <end position="213"/>
    </location>
</feature>
<evidence type="ECO:0000256" key="1">
    <source>
        <dbReference type="SAM" id="MobiDB-lite"/>
    </source>
</evidence>